<dbReference type="GO" id="GO:0016755">
    <property type="term" value="F:aminoacyltransferase activity"/>
    <property type="evidence" value="ECO:0007669"/>
    <property type="project" value="InterPro"/>
</dbReference>
<dbReference type="Pfam" id="PF02388">
    <property type="entry name" value="FemAB"/>
    <property type="match status" value="1"/>
</dbReference>
<keyword evidence="4" id="KW-0573">Peptidoglycan synthesis</keyword>
<evidence type="ECO:0008006" key="9">
    <source>
        <dbReference type="Google" id="ProtNLM"/>
    </source>
</evidence>
<dbReference type="AlphaFoldDB" id="A0A1F5G2Y5"/>
<evidence type="ECO:0000256" key="4">
    <source>
        <dbReference type="ARBA" id="ARBA00022984"/>
    </source>
</evidence>
<dbReference type="Gene3D" id="3.40.630.30">
    <property type="match status" value="1"/>
</dbReference>
<comment type="caution">
    <text evidence="7">The sequence shown here is derived from an EMBL/GenBank/DDBJ whole genome shotgun (WGS) entry which is preliminary data.</text>
</comment>
<name>A0A1F5G2Y5_9BACT</name>
<keyword evidence="6" id="KW-0961">Cell wall biogenesis/degradation</keyword>
<dbReference type="InterPro" id="IPR003447">
    <property type="entry name" value="FEMABX"/>
</dbReference>
<dbReference type="Proteomes" id="UP000176628">
    <property type="component" value="Unassembled WGS sequence"/>
</dbReference>
<evidence type="ECO:0000313" key="8">
    <source>
        <dbReference type="Proteomes" id="UP000176628"/>
    </source>
</evidence>
<evidence type="ECO:0000256" key="2">
    <source>
        <dbReference type="ARBA" id="ARBA00022679"/>
    </source>
</evidence>
<dbReference type="PANTHER" id="PTHR36174">
    <property type="entry name" value="LIPID II:GLYCINE GLYCYLTRANSFERASE"/>
    <property type="match status" value="1"/>
</dbReference>
<comment type="similarity">
    <text evidence="1">Belongs to the FemABX family.</text>
</comment>
<dbReference type="GO" id="GO:0009252">
    <property type="term" value="P:peptidoglycan biosynthetic process"/>
    <property type="evidence" value="ECO:0007669"/>
    <property type="project" value="UniProtKB-KW"/>
</dbReference>
<dbReference type="InterPro" id="IPR016181">
    <property type="entry name" value="Acyl_CoA_acyltransferase"/>
</dbReference>
<dbReference type="PROSITE" id="PS51191">
    <property type="entry name" value="FEMABX"/>
    <property type="match status" value="1"/>
</dbReference>
<keyword evidence="3" id="KW-0133">Cell shape</keyword>
<evidence type="ECO:0000256" key="3">
    <source>
        <dbReference type="ARBA" id="ARBA00022960"/>
    </source>
</evidence>
<organism evidence="7 8">
    <name type="scientific">Candidatus Curtissbacteria bacterium RBG_16_39_7</name>
    <dbReference type="NCBI Taxonomy" id="1797707"/>
    <lineage>
        <taxon>Bacteria</taxon>
        <taxon>Candidatus Curtissiibacteriota</taxon>
    </lineage>
</organism>
<dbReference type="PANTHER" id="PTHR36174:SF1">
    <property type="entry name" value="LIPID II:GLYCINE GLYCYLTRANSFERASE"/>
    <property type="match status" value="1"/>
</dbReference>
<dbReference type="SUPFAM" id="SSF55729">
    <property type="entry name" value="Acyl-CoA N-acyltransferases (Nat)"/>
    <property type="match status" value="1"/>
</dbReference>
<proteinExistence type="inferred from homology"/>
<dbReference type="InterPro" id="IPR050644">
    <property type="entry name" value="PG_Glycine_Bridge_Synth"/>
</dbReference>
<protein>
    <recommendedName>
        <fullName evidence="9">BioF2-like acetyltransferase domain-containing protein</fullName>
    </recommendedName>
</protein>
<gene>
    <name evidence="7" type="ORF">A2Z23_00970</name>
</gene>
<evidence type="ECO:0000313" key="7">
    <source>
        <dbReference type="EMBL" id="OGD86230.1"/>
    </source>
</evidence>
<keyword evidence="5" id="KW-0012">Acyltransferase</keyword>
<reference evidence="7 8" key="1">
    <citation type="journal article" date="2016" name="Nat. Commun.">
        <title>Thousands of microbial genomes shed light on interconnected biogeochemical processes in an aquifer system.</title>
        <authorList>
            <person name="Anantharaman K."/>
            <person name="Brown C.T."/>
            <person name="Hug L.A."/>
            <person name="Sharon I."/>
            <person name="Castelle C.J."/>
            <person name="Probst A.J."/>
            <person name="Thomas B.C."/>
            <person name="Singh A."/>
            <person name="Wilkins M.J."/>
            <person name="Karaoz U."/>
            <person name="Brodie E.L."/>
            <person name="Williams K.H."/>
            <person name="Hubbard S.S."/>
            <person name="Banfield J.F."/>
        </authorList>
    </citation>
    <scope>NUCLEOTIDE SEQUENCE [LARGE SCALE GENOMIC DNA]</scope>
</reference>
<sequence>MLPNFQAIEKVCKKHRVIFVTLEADLIPKVTDLNLKEKMSKHGYKKGKWPLVPSKTLLVDLSQSEQDLWKAMKKDARLSIKKADKKCVVELLSSDGNNFKNFHCFFKKFGKAYIPTYSEFKRLVEAFGDLSFLVEVSLGKQIISGALILICRRQAYYYYACNSPVGRKFLAGYLAVWRAMLEARRRKCRYFDFEGIYDERFPNLKRWKGFSDFKKKFGGKEVIYPVPFVRFFIPFLPI</sequence>
<keyword evidence="2" id="KW-0808">Transferase</keyword>
<dbReference type="GO" id="GO:0008360">
    <property type="term" value="P:regulation of cell shape"/>
    <property type="evidence" value="ECO:0007669"/>
    <property type="project" value="UniProtKB-KW"/>
</dbReference>
<evidence type="ECO:0000256" key="5">
    <source>
        <dbReference type="ARBA" id="ARBA00023315"/>
    </source>
</evidence>
<evidence type="ECO:0000256" key="1">
    <source>
        <dbReference type="ARBA" id="ARBA00009943"/>
    </source>
</evidence>
<dbReference type="GO" id="GO:0071555">
    <property type="term" value="P:cell wall organization"/>
    <property type="evidence" value="ECO:0007669"/>
    <property type="project" value="UniProtKB-KW"/>
</dbReference>
<evidence type="ECO:0000256" key="6">
    <source>
        <dbReference type="ARBA" id="ARBA00023316"/>
    </source>
</evidence>
<accession>A0A1F5G2Y5</accession>
<dbReference type="EMBL" id="MFAV01000026">
    <property type="protein sequence ID" value="OGD86230.1"/>
    <property type="molecule type" value="Genomic_DNA"/>
</dbReference>